<gene>
    <name evidence="2" type="primary">CSON000025</name>
</gene>
<dbReference type="EMBL" id="UFQT01001006">
    <property type="protein sequence ID" value="SSX28423.1"/>
    <property type="molecule type" value="Genomic_DNA"/>
</dbReference>
<organism evidence="2">
    <name type="scientific">Culicoides sonorensis</name>
    <name type="common">Biting midge</name>
    <dbReference type="NCBI Taxonomy" id="179676"/>
    <lineage>
        <taxon>Eukaryota</taxon>
        <taxon>Metazoa</taxon>
        <taxon>Ecdysozoa</taxon>
        <taxon>Arthropoda</taxon>
        <taxon>Hexapoda</taxon>
        <taxon>Insecta</taxon>
        <taxon>Pterygota</taxon>
        <taxon>Neoptera</taxon>
        <taxon>Endopterygota</taxon>
        <taxon>Diptera</taxon>
        <taxon>Nematocera</taxon>
        <taxon>Chironomoidea</taxon>
        <taxon>Ceratopogonidae</taxon>
        <taxon>Ceratopogoninae</taxon>
        <taxon>Culicoides</taxon>
        <taxon>Monoculicoides</taxon>
    </lineage>
</organism>
<sequence>MNEIGISLEFVHAKNIELTSLTTLYQRVQIMSLMVIVATISSSLNSRTIVVGFSPFCSWIKRLSPSKVHTDLTSRPSTVVSSNSTPGVKVIVVSLNVLVVFKVKDPSLFLTNSTVGYVTFPTLRVKYPTPSSYISTDFDELNRFLAGIYMKLNSLSHFNYILIMKNTEPQLKLVEFYHTVKIMKYVKLNCLPHPVHCGEI</sequence>
<dbReference type="VEuPathDB" id="VectorBase:CSON000025"/>
<reference evidence="1" key="1">
    <citation type="submission" date="2018-04" db="EMBL/GenBank/DDBJ databases">
        <authorList>
            <person name="Go L.Y."/>
            <person name="Mitchell J.A."/>
        </authorList>
    </citation>
    <scope>NUCLEOTIDE SEQUENCE</scope>
    <source>
        <tissue evidence="1">Whole organism</tissue>
    </source>
</reference>
<name>A0A336MHV4_CULSO</name>
<protein>
    <submittedName>
        <fullName evidence="2">CSON000025 protein</fullName>
    </submittedName>
</protein>
<reference evidence="2" key="2">
    <citation type="submission" date="2018-07" db="EMBL/GenBank/DDBJ databases">
        <authorList>
            <person name="Quirk P.G."/>
            <person name="Krulwich T.A."/>
        </authorList>
    </citation>
    <scope>NUCLEOTIDE SEQUENCE</scope>
</reference>
<accession>A0A336MHV4</accession>
<evidence type="ECO:0000313" key="1">
    <source>
        <dbReference type="EMBL" id="SSX08507.1"/>
    </source>
</evidence>
<proteinExistence type="predicted"/>
<evidence type="ECO:0000313" key="2">
    <source>
        <dbReference type="EMBL" id="SSX28423.1"/>
    </source>
</evidence>
<dbReference type="EMBL" id="UFQS01001006">
    <property type="protein sequence ID" value="SSX08507.1"/>
    <property type="molecule type" value="Genomic_DNA"/>
</dbReference>
<dbReference type="AlphaFoldDB" id="A0A336MHV4"/>